<dbReference type="AlphaFoldDB" id="A0A8S3W895"/>
<evidence type="ECO:0000313" key="2">
    <source>
        <dbReference type="EMBL" id="CAG4945756.1"/>
    </source>
</evidence>
<keyword evidence="3" id="KW-1185">Reference proteome</keyword>
<dbReference type="EMBL" id="CAJQZP010000209">
    <property type="protein sequence ID" value="CAG4945756.1"/>
    <property type="molecule type" value="Genomic_DNA"/>
</dbReference>
<protein>
    <submittedName>
        <fullName evidence="2">(apollo) hypothetical protein</fullName>
    </submittedName>
</protein>
<proteinExistence type="predicted"/>
<sequence>MTDNITLRKQFTRENEYEPIINDVKGHSLLEENNNSLEDISLSPRRSLPDLSTRDYDDEYIQLKQKIEALNSKLASAHTEIENLHMEKNVLQKEVHEQKKSNSALYCHMFTECQKAQVKNKRRLNIYATKQIP</sequence>
<name>A0A8S3W895_PARAO</name>
<dbReference type="Proteomes" id="UP000691718">
    <property type="component" value="Unassembled WGS sequence"/>
</dbReference>
<reference evidence="2" key="1">
    <citation type="submission" date="2021-04" db="EMBL/GenBank/DDBJ databases">
        <authorList>
            <person name="Tunstrom K."/>
        </authorList>
    </citation>
    <scope>NUCLEOTIDE SEQUENCE</scope>
</reference>
<feature type="coiled-coil region" evidence="1">
    <location>
        <begin position="53"/>
        <end position="101"/>
    </location>
</feature>
<keyword evidence="1" id="KW-0175">Coiled coil</keyword>
<gene>
    <name evidence="2" type="ORF">PAPOLLO_LOCUS3160</name>
</gene>
<accession>A0A8S3W895</accession>
<evidence type="ECO:0000256" key="1">
    <source>
        <dbReference type="SAM" id="Coils"/>
    </source>
</evidence>
<organism evidence="2 3">
    <name type="scientific">Parnassius apollo</name>
    <name type="common">Apollo butterfly</name>
    <name type="synonym">Papilio apollo</name>
    <dbReference type="NCBI Taxonomy" id="110799"/>
    <lineage>
        <taxon>Eukaryota</taxon>
        <taxon>Metazoa</taxon>
        <taxon>Ecdysozoa</taxon>
        <taxon>Arthropoda</taxon>
        <taxon>Hexapoda</taxon>
        <taxon>Insecta</taxon>
        <taxon>Pterygota</taxon>
        <taxon>Neoptera</taxon>
        <taxon>Endopterygota</taxon>
        <taxon>Lepidoptera</taxon>
        <taxon>Glossata</taxon>
        <taxon>Ditrysia</taxon>
        <taxon>Papilionoidea</taxon>
        <taxon>Papilionidae</taxon>
        <taxon>Parnassiinae</taxon>
        <taxon>Parnassini</taxon>
        <taxon>Parnassius</taxon>
        <taxon>Parnassius</taxon>
    </lineage>
</organism>
<dbReference type="OrthoDB" id="7490061at2759"/>
<comment type="caution">
    <text evidence="2">The sequence shown here is derived from an EMBL/GenBank/DDBJ whole genome shotgun (WGS) entry which is preliminary data.</text>
</comment>
<evidence type="ECO:0000313" key="3">
    <source>
        <dbReference type="Proteomes" id="UP000691718"/>
    </source>
</evidence>